<evidence type="ECO:0000313" key="3">
    <source>
        <dbReference type="Proteomes" id="UP000317646"/>
    </source>
</evidence>
<reference evidence="2 3" key="1">
    <citation type="journal article" date="2019" name="Environ. Microbiol.">
        <title>Species interactions and distinct microbial communities in high Arctic permafrost affected cryosols are associated with the CH4 and CO2 gas fluxes.</title>
        <authorList>
            <person name="Altshuler I."/>
            <person name="Hamel J."/>
            <person name="Turney S."/>
            <person name="Magnuson E."/>
            <person name="Levesque R."/>
            <person name="Greer C."/>
            <person name="Whyte L.G."/>
        </authorList>
    </citation>
    <scope>NUCLEOTIDE SEQUENCE [LARGE SCALE GENOMIC DNA]</scope>
    <source>
        <strain evidence="2 3">S9.2P</strain>
    </source>
</reference>
<dbReference type="RefSeq" id="WP_140468834.1">
    <property type="nucleotide sequence ID" value="NZ_RCYZ01000008.1"/>
</dbReference>
<feature type="chain" id="PRO_5021339016" description="DUF4177 domain-containing protein" evidence="1">
    <location>
        <begin position="28"/>
        <end position="127"/>
    </location>
</feature>
<protein>
    <recommendedName>
        <fullName evidence="4">DUF4177 domain-containing protein</fullName>
    </recommendedName>
</protein>
<evidence type="ECO:0000256" key="1">
    <source>
        <dbReference type="SAM" id="SignalP"/>
    </source>
</evidence>
<accession>A0A502GMD8</accession>
<proteinExistence type="predicted"/>
<evidence type="ECO:0000313" key="2">
    <source>
        <dbReference type="EMBL" id="TPG62955.1"/>
    </source>
</evidence>
<keyword evidence="3" id="KW-1185">Reference proteome</keyword>
<sequence length="127" mass="13783">MSLLPPAQQRTAALSVLLAVGPLLAPAQSTPAKGYDFLTVTAIESSTKSLARLIITPAFQGKTEVQLEAPGGLSFDKNLAKIARNTELVNRQLTDLTAAGWELVQAYPFTYSPDFPTTRYLFRKARS</sequence>
<comment type="caution">
    <text evidence="2">The sequence shown here is derived from an EMBL/GenBank/DDBJ whole genome shotgun (WGS) entry which is preliminary data.</text>
</comment>
<feature type="signal peptide" evidence="1">
    <location>
        <begin position="1"/>
        <end position="27"/>
    </location>
</feature>
<dbReference type="Proteomes" id="UP000317646">
    <property type="component" value="Unassembled WGS sequence"/>
</dbReference>
<organism evidence="2 3">
    <name type="scientific">Hymenobacter nivis</name>
    <dbReference type="NCBI Taxonomy" id="1850093"/>
    <lineage>
        <taxon>Bacteria</taxon>
        <taxon>Pseudomonadati</taxon>
        <taxon>Bacteroidota</taxon>
        <taxon>Cytophagia</taxon>
        <taxon>Cytophagales</taxon>
        <taxon>Hymenobacteraceae</taxon>
        <taxon>Hymenobacter</taxon>
    </lineage>
</organism>
<dbReference type="EMBL" id="RCYZ01000008">
    <property type="protein sequence ID" value="TPG62955.1"/>
    <property type="molecule type" value="Genomic_DNA"/>
</dbReference>
<dbReference type="OrthoDB" id="886679at2"/>
<dbReference type="AlphaFoldDB" id="A0A502GMD8"/>
<name>A0A502GMD8_9BACT</name>
<keyword evidence="1" id="KW-0732">Signal</keyword>
<evidence type="ECO:0008006" key="4">
    <source>
        <dbReference type="Google" id="ProtNLM"/>
    </source>
</evidence>
<gene>
    <name evidence="2" type="ORF">EAH73_17995</name>
</gene>